<gene>
    <name evidence="1" type="ORF">NCTC13156_01514</name>
</gene>
<sequence length="47" mass="5139">MFILAINQPKTIVSKNTAINLQLSNSKTSFESVSIAFLIISESIKTP</sequence>
<dbReference type="Proteomes" id="UP000255269">
    <property type="component" value="Unassembled WGS sequence"/>
</dbReference>
<proteinExistence type="predicted"/>
<reference evidence="1 2" key="1">
    <citation type="submission" date="2018-06" db="EMBL/GenBank/DDBJ databases">
        <authorList>
            <consortium name="Pathogen Informatics"/>
            <person name="Doyle S."/>
        </authorList>
    </citation>
    <scope>NUCLEOTIDE SEQUENCE [LARGE SCALE GENOMIC DNA]</scope>
    <source>
        <strain evidence="1 2">NCTC13156</strain>
    </source>
</reference>
<evidence type="ECO:0000313" key="1">
    <source>
        <dbReference type="EMBL" id="STQ88660.1"/>
    </source>
</evidence>
<dbReference type="AlphaFoldDB" id="A0A377Q1T2"/>
<organism evidence="1 2">
    <name type="scientific">Helicobacter pullorum</name>
    <dbReference type="NCBI Taxonomy" id="35818"/>
    <lineage>
        <taxon>Bacteria</taxon>
        <taxon>Pseudomonadati</taxon>
        <taxon>Campylobacterota</taxon>
        <taxon>Epsilonproteobacteria</taxon>
        <taxon>Campylobacterales</taxon>
        <taxon>Helicobacteraceae</taxon>
        <taxon>Helicobacter</taxon>
    </lineage>
</organism>
<accession>A0A377Q1T2</accession>
<evidence type="ECO:0000313" key="2">
    <source>
        <dbReference type="Proteomes" id="UP000255269"/>
    </source>
</evidence>
<protein>
    <submittedName>
        <fullName evidence="1">Uncharacterized protein</fullName>
    </submittedName>
</protein>
<dbReference type="EMBL" id="UGJF01000001">
    <property type="protein sequence ID" value="STQ88660.1"/>
    <property type="molecule type" value="Genomic_DNA"/>
</dbReference>
<name>A0A377Q1T2_9HELI</name>